<dbReference type="NCBIfam" id="TIGR01728">
    <property type="entry name" value="SsuA_fam"/>
    <property type="match status" value="1"/>
</dbReference>
<dbReference type="FunFam" id="3.40.190.10:FF:000050">
    <property type="entry name" value="Sulfonate ABC transporter substrate-binding protein"/>
    <property type="match status" value="1"/>
</dbReference>
<dbReference type="EMBL" id="JAPKMY010000008">
    <property type="protein sequence ID" value="MCX5468976.1"/>
    <property type="molecule type" value="Genomic_DNA"/>
</dbReference>
<dbReference type="InterPro" id="IPR015168">
    <property type="entry name" value="SsuA/THI5"/>
</dbReference>
<dbReference type="GO" id="GO:0016020">
    <property type="term" value="C:membrane"/>
    <property type="evidence" value="ECO:0007669"/>
    <property type="project" value="InterPro"/>
</dbReference>
<evidence type="ECO:0000313" key="9">
    <source>
        <dbReference type="Proteomes" id="UP001146019"/>
    </source>
</evidence>
<dbReference type="Proteomes" id="UP001146019">
    <property type="component" value="Unassembled WGS sequence"/>
</dbReference>
<evidence type="ECO:0000313" key="8">
    <source>
        <dbReference type="EMBL" id="MCX5468976.1"/>
    </source>
</evidence>
<name>A0A9X3DVN5_9GAMM</name>
<accession>A0A9X3DVN5</accession>
<keyword evidence="9" id="KW-1185">Reference proteome</keyword>
<evidence type="ECO:0000259" key="7">
    <source>
        <dbReference type="SMART" id="SM00062"/>
    </source>
</evidence>
<feature type="domain" description="Solute-binding protein family 3/N-terminal" evidence="7">
    <location>
        <begin position="40"/>
        <end position="255"/>
    </location>
</feature>
<dbReference type="RefSeq" id="WP_266131054.1">
    <property type="nucleotide sequence ID" value="NZ_JAPKMY010000008.1"/>
</dbReference>
<sequence length="326" mass="36211">MNKLAAYGIITIFSTGLLLSGCSKQTPNDKKNIDQNQISTLNIGYQKAALKLIVAKQNRWFEKEFPHVKIEWKEFPAGPQTLEALSVHSIDFGYTGDAPIVFALSAGKQLNYLGYEQSSRQAHAILLPNQSPIKILEDLKGKRVALTRGSSAHNFLAETLKQAHLSWADIQPVWLTPSDARAALDKKAIDAWAVWDPYISAAEIDGNAKILFESTDLPTTYSYYLAQPDFVKSHPLDAQKVLTVLNQSDQWISAHPSESAQILAKSTGLDIKVTQKVIAKKPSPNPVALLTPEVIESQQKITDLFYAQKLIPHHFEAAQFIWKPAQ</sequence>
<comment type="subcellular location">
    <subcellularLocation>
        <location evidence="1">Periplasm</location>
    </subcellularLocation>
</comment>
<protein>
    <recommendedName>
        <fullName evidence="6">Putative aliphatic sulfonates-binding protein</fullName>
    </recommendedName>
</protein>
<keyword evidence="3" id="KW-0813">Transport</keyword>
<evidence type="ECO:0000256" key="5">
    <source>
        <dbReference type="ARBA" id="ARBA00055538"/>
    </source>
</evidence>
<proteinExistence type="inferred from homology"/>
<dbReference type="NCBIfam" id="NF008588">
    <property type="entry name" value="PRK11553.1"/>
    <property type="match status" value="1"/>
</dbReference>
<comment type="similarity">
    <text evidence="2">Belongs to the bacterial solute-binding protein SsuA/TauA family.</text>
</comment>
<organism evidence="8 9">
    <name type="scientific">Acinetobacter nematophilus</name>
    <dbReference type="NCBI Taxonomy" id="2994642"/>
    <lineage>
        <taxon>Bacteria</taxon>
        <taxon>Pseudomonadati</taxon>
        <taxon>Pseudomonadota</taxon>
        <taxon>Gammaproteobacteria</taxon>
        <taxon>Moraxellales</taxon>
        <taxon>Moraxellaceae</taxon>
        <taxon>Acinetobacter</taxon>
    </lineage>
</organism>
<evidence type="ECO:0000256" key="6">
    <source>
        <dbReference type="ARBA" id="ARBA00070228"/>
    </source>
</evidence>
<evidence type="ECO:0000256" key="3">
    <source>
        <dbReference type="ARBA" id="ARBA00022448"/>
    </source>
</evidence>
<dbReference type="InterPro" id="IPR001638">
    <property type="entry name" value="Solute-binding_3/MltF_N"/>
</dbReference>
<reference evidence="8" key="1">
    <citation type="submission" date="2022-11" db="EMBL/GenBank/DDBJ databases">
        <title>Biodiversity and phylogenetic relationships of bacteria.</title>
        <authorList>
            <person name="Machado R.A.R."/>
            <person name="Bhat A."/>
            <person name="Loulou A."/>
            <person name="Kallel S."/>
        </authorList>
    </citation>
    <scope>NUCLEOTIDE SEQUENCE</scope>
    <source>
        <strain evidence="8">A-IN1</strain>
    </source>
</reference>
<dbReference type="GO" id="GO:0042597">
    <property type="term" value="C:periplasmic space"/>
    <property type="evidence" value="ECO:0007669"/>
    <property type="project" value="UniProtKB-SubCell"/>
</dbReference>
<dbReference type="PROSITE" id="PS51257">
    <property type="entry name" value="PROKAR_LIPOPROTEIN"/>
    <property type="match status" value="1"/>
</dbReference>
<dbReference type="GO" id="GO:0042626">
    <property type="term" value="F:ATPase-coupled transmembrane transporter activity"/>
    <property type="evidence" value="ECO:0007669"/>
    <property type="project" value="InterPro"/>
</dbReference>
<dbReference type="InterPro" id="IPR010067">
    <property type="entry name" value="ABC_SsuA_sub-bd"/>
</dbReference>
<keyword evidence="4" id="KW-0732">Signal</keyword>
<dbReference type="PANTHER" id="PTHR30024:SF42">
    <property type="entry name" value="ALIPHATIC SULFONATES-BINDING PROTEIN-RELATED"/>
    <property type="match status" value="1"/>
</dbReference>
<evidence type="ECO:0000256" key="1">
    <source>
        <dbReference type="ARBA" id="ARBA00004418"/>
    </source>
</evidence>
<dbReference type="SUPFAM" id="SSF53850">
    <property type="entry name" value="Periplasmic binding protein-like II"/>
    <property type="match status" value="1"/>
</dbReference>
<comment type="caution">
    <text evidence="8">The sequence shown here is derived from an EMBL/GenBank/DDBJ whole genome shotgun (WGS) entry which is preliminary data.</text>
</comment>
<comment type="function">
    <text evidence="5">Part of a binding-protein-dependent transport system for aliphatic sulfonates. Putative binding protein.</text>
</comment>
<dbReference type="AlphaFoldDB" id="A0A9X3DVN5"/>
<dbReference type="Gene3D" id="3.40.190.10">
    <property type="entry name" value="Periplasmic binding protein-like II"/>
    <property type="match status" value="2"/>
</dbReference>
<dbReference type="SMART" id="SM00062">
    <property type="entry name" value="PBPb"/>
    <property type="match status" value="1"/>
</dbReference>
<evidence type="ECO:0000256" key="2">
    <source>
        <dbReference type="ARBA" id="ARBA00010742"/>
    </source>
</evidence>
<dbReference type="Pfam" id="PF09084">
    <property type="entry name" value="NMT1"/>
    <property type="match status" value="1"/>
</dbReference>
<evidence type="ECO:0000256" key="4">
    <source>
        <dbReference type="ARBA" id="ARBA00022729"/>
    </source>
</evidence>
<dbReference type="PANTHER" id="PTHR30024">
    <property type="entry name" value="ALIPHATIC SULFONATES-BINDING PROTEIN-RELATED"/>
    <property type="match status" value="1"/>
</dbReference>
<gene>
    <name evidence="8" type="ORF">OSH00_14695</name>
</gene>